<evidence type="ECO:0000313" key="3">
    <source>
        <dbReference type="Proteomes" id="UP000261080"/>
    </source>
</evidence>
<gene>
    <name evidence="2" type="ORF">DW016_09900</name>
</gene>
<dbReference type="GO" id="GO:0003677">
    <property type="term" value="F:DNA binding"/>
    <property type="evidence" value="ECO:0007669"/>
    <property type="project" value="InterPro"/>
</dbReference>
<protein>
    <submittedName>
        <fullName evidence="2">XRE family transcriptional regulator</fullName>
    </submittedName>
</protein>
<dbReference type="EMBL" id="QVLX01000005">
    <property type="protein sequence ID" value="RGE86376.1"/>
    <property type="molecule type" value="Genomic_DNA"/>
</dbReference>
<dbReference type="OrthoDB" id="7062584at2"/>
<evidence type="ECO:0000313" key="2">
    <source>
        <dbReference type="EMBL" id="RGE86376.1"/>
    </source>
</evidence>
<dbReference type="PROSITE" id="PS50943">
    <property type="entry name" value="HTH_CROC1"/>
    <property type="match status" value="1"/>
</dbReference>
<dbReference type="SMART" id="SM00530">
    <property type="entry name" value="HTH_XRE"/>
    <property type="match status" value="1"/>
</dbReference>
<reference evidence="2 3" key="1">
    <citation type="submission" date="2018-08" db="EMBL/GenBank/DDBJ databases">
        <title>A genome reference for cultivated species of the human gut microbiota.</title>
        <authorList>
            <person name="Zou Y."/>
            <person name="Xue W."/>
            <person name="Luo G."/>
        </authorList>
    </citation>
    <scope>NUCLEOTIDE SEQUENCE [LARGE SCALE GENOMIC DNA]</scope>
    <source>
        <strain evidence="2 3">AF37-2AT</strain>
    </source>
</reference>
<dbReference type="Proteomes" id="UP000261080">
    <property type="component" value="Unassembled WGS sequence"/>
</dbReference>
<evidence type="ECO:0000259" key="1">
    <source>
        <dbReference type="PROSITE" id="PS50943"/>
    </source>
</evidence>
<dbReference type="RefSeq" id="WP_024733087.1">
    <property type="nucleotide sequence ID" value="NZ_CP094681.1"/>
</dbReference>
<dbReference type="Pfam" id="PF01381">
    <property type="entry name" value="HTH_3"/>
    <property type="match status" value="1"/>
</dbReference>
<dbReference type="CDD" id="cd00093">
    <property type="entry name" value="HTH_XRE"/>
    <property type="match status" value="1"/>
</dbReference>
<organism evidence="2 3">
    <name type="scientific">Sellimonas intestinalis</name>
    <dbReference type="NCBI Taxonomy" id="1653434"/>
    <lineage>
        <taxon>Bacteria</taxon>
        <taxon>Bacillati</taxon>
        <taxon>Bacillota</taxon>
        <taxon>Clostridia</taxon>
        <taxon>Lachnospirales</taxon>
        <taxon>Lachnospiraceae</taxon>
        <taxon>Sellimonas</taxon>
    </lineage>
</organism>
<dbReference type="GeneID" id="97193338"/>
<dbReference type="InterPro" id="IPR010982">
    <property type="entry name" value="Lambda_DNA-bd_dom_sf"/>
</dbReference>
<dbReference type="Gene3D" id="1.10.260.40">
    <property type="entry name" value="lambda repressor-like DNA-binding domains"/>
    <property type="match status" value="1"/>
</dbReference>
<dbReference type="SUPFAM" id="SSF47413">
    <property type="entry name" value="lambda repressor-like DNA-binding domains"/>
    <property type="match status" value="1"/>
</dbReference>
<dbReference type="AlphaFoldDB" id="A0A3E3K118"/>
<feature type="domain" description="HTH cro/C1-type" evidence="1">
    <location>
        <begin position="70"/>
        <end position="124"/>
    </location>
</feature>
<comment type="caution">
    <text evidence="2">The sequence shown here is derived from an EMBL/GenBank/DDBJ whole genome shotgun (WGS) entry which is preliminary data.</text>
</comment>
<accession>A0A3E3K118</accession>
<sequence>MEPSTKLEELYSYHQKGMEEILSRQQLEELFRHPEQKTGEFEHWLNTQCQTGQLKKLVPLEEPTKFGSLIAERRKEIGMSVEQLSRLCLISPEQLKWIEAGVFNPDQNTLQWLANAIGVHRSNLLNGQIKLKPDYQECLKAIEGMQDELLLAKEHLNRLNQFVADHGVTEYQVQKHEDQYRVKRTVSKEVQLNGVIREWKDEKSARQFADQLNQRKAIMEDKTDSARYVVRSEEGFLKAEKEEENQPEEIYLIVDTKTGEAVLDQRDVILEFRNKETAQSYADRLNQKEIALESSIEKTVSLQKIQNLPQLQPGK</sequence>
<proteinExistence type="predicted"/>
<keyword evidence="3" id="KW-1185">Reference proteome</keyword>
<dbReference type="InterPro" id="IPR001387">
    <property type="entry name" value="Cro/C1-type_HTH"/>
</dbReference>
<name>A0A3E3K118_9FIRM</name>